<gene>
    <name evidence="2" type="ORF">GCM10010394_67230</name>
</gene>
<evidence type="ECO:0000313" key="2">
    <source>
        <dbReference type="EMBL" id="GAA0626950.1"/>
    </source>
</evidence>
<proteinExistence type="predicted"/>
<name>A0ABP3S9Z1_9ACTN</name>
<feature type="region of interest" description="Disordered" evidence="1">
    <location>
        <begin position="27"/>
        <end position="68"/>
    </location>
</feature>
<comment type="caution">
    <text evidence="2">The sequence shown here is derived from an EMBL/GenBank/DDBJ whole genome shotgun (WGS) entry which is preliminary data.</text>
</comment>
<accession>A0ABP3S9Z1</accession>
<evidence type="ECO:0000313" key="3">
    <source>
        <dbReference type="Proteomes" id="UP001500668"/>
    </source>
</evidence>
<keyword evidence="3" id="KW-1185">Reference proteome</keyword>
<sequence length="68" mass="7232">MSSMVPCRADGVTRFCVHPCAYAAPAGQRKESKANWNPGSPADVMRGDGSFGNGRSPHITTKGTIPWL</sequence>
<protein>
    <submittedName>
        <fullName evidence="2">Uncharacterized protein</fullName>
    </submittedName>
</protein>
<dbReference type="EMBL" id="BAAACA010000064">
    <property type="protein sequence ID" value="GAA0626950.1"/>
    <property type="molecule type" value="Genomic_DNA"/>
</dbReference>
<reference evidence="3" key="1">
    <citation type="journal article" date="2019" name="Int. J. Syst. Evol. Microbiol.">
        <title>The Global Catalogue of Microorganisms (GCM) 10K type strain sequencing project: providing services to taxonomists for standard genome sequencing and annotation.</title>
        <authorList>
            <consortium name="The Broad Institute Genomics Platform"/>
            <consortium name="The Broad Institute Genome Sequencing Center for Infectious Disease"/>
            <person name="Wu L."/>
            <person name="Ma J."/>
        </authorList>
    </citation>
    <scope>NUCLEOTIDE SEQUENCE [LARGE SCALE GENOMIC DNA]</scope>
    <source>
        <strain evidence="3">JCM 5067</strain>
    </source>
</reference>
<organism evidence="2 3">
    <name type="scientific">Streptomyces crystallinus</name>
    <dbReference type="NCBI Taxonomy" id="68191"/>
    <lineage>
        <taxon>Bacteria</taxon>
        <taxon>Bacillati</taxon>
        <taxon>Actinomycetota</taxon>
        <taxon>Actinomycetes</taxon>
        <taxon>Kitasatosporales</taxon>
        <taxon>Streptomycetaceae</taxon>
        <taxon>Streptomyces</taxon>
    </lineage>
</organism>
<dbReference type="Proteomes" id="UP001500668">
    <property type="component" value="Unassembled WGS sequence"/>
</dbReference>
<feature type="compositionally biased region" description="Polar residues" evidence="1">
    <location>
        <begin position="58"/>
        <end position="68"/>
    </location>
</feature>
<evidence type="ECO:0000256" key="1">
    <source>
        <dbReference type="SAM" id="MobiDB-lite"/>
    </source>
</evidence>